<proteinExistence type="predicted"/>
<dbReference type="EMBL" id="JACIDS010000001">
    <property type="protein sequence ID" value="MBB3929670.1"/>
    <property type="molecule type" value="Genomic_DNA"/>
</dbReference>
<sequence>MANTSLSAVVRSIDKPLLFAGAFIIAILVVGSVYTMVTAGTLTLLSPTYLLLQLKVASFLGIVACGMMLVVLLGHIDLSVPWTMAASAMIAAAVGGPWAMPIGLGVGLLIGIVNGIGVAYLRVPSMIFTLGVNVVLRGLMVMLTGGFSPSSQPTDLMLFLSKNDVLGVPNPVIIWALVCFAVAFMLKRTPLGRYIYAIGNRESAVYLSGINTRLVLVASFALCSMLAALAGMLLAGYSSKAFQAMGDPYLLPAIAAVVIGGTNILGGSGKLSGTVVGTILIVLLQSVLSVMQMPEAGRQIIYGVVIIAMLLAYGRGGRLRL</sequence>
<keyword evidence="5 8" id="KW-0812">Transmembrane</keyword>
<organism evidence="9 10">
    <name type="scientific">Kaistia hirudinis</name>
    <dbReference type="NCBI Taxonomy" id="1293440"/>
    <lineage>
        <taxon>Bacteria</taxon>
        <taxon>Pseudomonadati</taxon>
        <taxon>Pseudomonadota</taxon>
        <taxon>Alphaproteobacteria</taxon>
        <taxon>Hyphomicrobiales</taxon>
        <taxon>Kaistiaceae</taxon>
        <taxon>Kaistia</taxon>
    </lineage>
</organism>
<evidence type="ECO:0000256" key="4">
    <source>
        <dbReference type="ARBA" id="ARBA00022519"/>
    </source>
</evidence>
<name>A0A840AHN6_9HYPH</name>
<feature type="transmembrane region" description="Helical" evidence="8">
    <location>
        <begin position="249"/>
        <end position="266"/>
    </location>
</feature>
<keyword evidence="6 8" id="KW-1133">Transmembrane helix</keyword>
<evidence type="ECO:0000256" key="2">
    <source>
        <dbReference type="ARBA" id="ARBA00022448"/>
    </source>
</evidence>
<evidence type="ECO:0000256" key="8">
    <source>
        <dbReference type="SAM" id="Phobius"/>
    </source>
</evidence>
<evidence type="ECO:0000256" key="6">
    <source>
        <dbReference type="ARBA" id="ARBA00022989"/>
    </source>
</evidence>
<gene>
    <name evidence="9" type="ORF">GGR25_000689</name>
</gene>
<dbReference type="Proteomes" id="UP000553963">
    <property type="component" value="Unassembled WGS sequence"/>
</dbReference>
<dbReference type="AlphaFoldDB" id="A0A840AHN6"/>
<feature type="transmembrane region" description="Helical" evidence="8">
    <location>
        <begin position="127"/>
        <end position="148"/>
    </location>
</feature>
<dbReference type="RefSeq" id="WP_343067956.1">
    <property type="nucleotide sequence ID" value="NZ_JACIDS010000001.1"/>
</dbReference>
<reference evidence="9 10" key="1">
    <citation type="submission" date="2020-08" db="EMBL/GenBank/DDBJ databases">
        <title>Genomic Encyclopedia of Type Strains, Phase IV (KMG-IV): sequencing the most valuable type-strain genomes for metagenomic binning, comparative biology and taxonomic classification.</title>
        <authorList>
            <person name="Goeker M."/>
        </authorList>
    </citation>
    <scope>NUCLEOTIDE SEQUENCE [LARGE SCALE GENOMIC DNA]</scope>
    <source>
        <strain evidence="9 10">DSM 25966</strain>
    </source>
</reference>
<feature type="transmembrane region" description="Helical" evidence="8">
    <location>
        <begin position="20"/>
        <end position="45"/>
    </location>
</feature>
<evidence type="ECO:0000256" key="3">
    <source>
        <dbReference type="ARBA" id="ARBA00022475"/>
    </source>
</evidence>
<feature type="transmembrane region" description="Helical" evidence="8">
    <location>
        <begin position="214"/>
        <end position="237"/>
    </location>
</feature>
<dbReference type="GO" id="GO:0022857">
    <property type="term" value="F:transmembrane transporter activity"/>
    <property type="evidence" value="ECO:0007669"/>
    <property type="project" value="InterPro"/>
</dbReference>
<dbReference type="PANTHER" id="PTHR32196:SF21">
    <property type="entry name" value="ABC TRANSPORTER PERMEASE PROTEIN YPHD-RELATED"/>
    <property type="match status" value="1"/>
</dbReference>
<evidence type="ECO:0000313" key="10">
    <source>
        <dbReference type="Proteomes" id="UP000553963"/>
    </source>
</evidence>
<evidence type="ECO:0000256" key="1">
    <source>
        <dbReference type="ARBA" id="ARBA00004651"/>
    </source>
</evidence>
<evidence type="ECO:0000256" key="7">
    <source>
        <dbReference type="ARBA" id="ARBA00023136"/>
    </source>
</evidence>
<dbReference type="PANTHER" id="PTHR32196">
    <property type="entry name" value="ABC TRANSPORTER PERMEASE PROTEIN YPHD-RELATED-RELATED"/>
    <property type="match status" value="1"/>
</dbReference>
<feature type="transmembrane region" description="Helical" evidence="8">
    <location>
        <begin position="273"/>
        <end position="293"/>
    </location>
</feature>
<keyword evidence="10" id="KW-1185">Reference proteome</keyword>
<keyword evidence="4" id="KW-0997">Cell inner membrane</keyword>
<keyword evidence="2" id="KW-0813">Transport</keyword>
<feature type="transmembrane region" description="Helical" evidence="8">
    <location>
        <begin position="299"/>
        <end position="316"/>
    </location>
</feature>
<dbReference type="GO" id="GO:0005886">
    <property type="term" value="C:plasma membrane"/>
    <property type="evidence" value="ECO:0007669"/>
    <property type="project" value="UniProtKB-SubCell"/>
</dbReference>
<comment type="subcellular location">
    <subcellularLocation>
        <location evidence="1">Cell membrane</location>
        <topology evidence="1">Multi-pass membrane protein</topology>
    </subcellularLocation>
</comment>
<accession>A0A840AHN6</accession>
<keyword evidence="7 8" id="KW-0472">Membrane</keyword>
<dbReference type="Pfam" id="PF02653">
    <property type="entry name" value="BPD_transp_2"/>
    <property type="match status" value="1"/>
</dbReference>
<comment type="caution">
    <text evidence="9">The sequence shown here is derived from an EMBL/GenBank/DDBJ whole genome shotgun (WGS) entry which is preliminary data.</text>
</comment>
<feature type="transmembrane region" description="Helical" evidence="8">
    <location>
        <begin position="98"/>
        <end position="120"/>
    </location>
</feature>
<feature type="transmembrane region" description="Helical" evidence="8">
    <location>
        <begin position="57"/>
        <end position="78"/>
    </location>
</feature>
<protein>
    <submittedName>
        <fullName evidence="9">Ribose transport system permease protein</fullName>
    </submittedName>
</protein>
<evidence type="ECO:0000313" key="9">
    <source>
        <dbReference type="EMBL" id="MBB3929670.1"/>
    </source>
</evidence>
<feature type="transmembrane region" description="Helical" evidence="8">
    <location>
        <begin position="168"/>
        <end position="186"/>
    </location>
</feature>
<keyword evidence="3" id="KW-1003">Cell membrane</keyword>
<evidence type="ECO:0000256" key="5">
    <source>
        <dbReference type="ARBA" id="ARBA00022692"/>
    </source>
</evidence>
<dbReference type="InterPro" id="IPR001851">
    <property type="entry name" value="ABC_transp_permease"/>
</dbReference>
<dbReference type="CDD" id="cd06579">
    <property type="entry name" value="TM_PBP1_transp_AraH_like"/>
    <property type="match status" value="1"/>
</dbReference>